<dbReference type="AlphaFoldDB" id="A0A8J3G782"/>
<accession>A0A8J3G782</accession>
<reference evidence="1" key="1">
    <citation type="journal article" date="2014" name="Int. J. Syst. Evol. Microbiol.">
        <title>Complete genome sequence of Corynebacterium casei LMG S-19264T (=DSM 44701T), isolated from a smear-ripened cheese.</title>
        <authorList>
            <consortium name="US DOE Joint Genome Institute (JGI-PGF)"/>
            <person name="Walter F."/>
            <person name="Albersmeier A."/>
            <person name="Kalinowski J."/>
            <person name="Ruckert C."/>
        </authorList>
    </citation>
    <scope>NUCLEOTIDE SEQUENCE</scope>
    <source>
        <strain evidence="1">KCTC 23224</strain>
    </source>
</reference>
<keyword evidence="2" id="KW-1185">Reference proteome</keyword>
<reference evidence="1" key="2">
    <citation type="submission" date="2020-09" db="EMBL/GenBank/DDBJ databases">
        <authorList>
            <person name="Sun Q."/>
            <person name="Kim S."/>
        </authorList>
    </citation>
    <scope>NUCLEOTIDE SEQUENCE</scope>
    <source>
        <strain evidence="1">KCTC 23224</strain>
    </source>
</reference>
<gene>
    <name evidence="1" type="ORF">GCM10008106_35710</name>
</gene>
<organism evidence="1 2">
    <name type="scientific">Mongoliitalea lutea</name>
    <dbReference type="NCBI Taxonomy" id="849756"/>
    <lineage>
        <taxon>Bacteria</taxon>
        <taxon>Pseudomonadati</taxon>
        <taxon>Bacteroidota</taxon>
        <taxon>Cytophagia</taxon>
        <taxon>Cytophagales</taxon>
        <taxon>Cyclobacteriaceae</taxon>
        <taxon>Mongoliitalea</taxon>
    </lineage>
</organism>
<sequence length="109" mass="12627">MVDFQKYRQSYCVFANCTGSIQKIINSLNSNEFECLGFFLLNERTLESLKHFAKIPDVLFLENCEEADAVKALFKMQYSRTSIVYLEQRGTLMRSNPPELEMGETILLI</sequence>
<comment type="caution">
    <text evidence="1">The sequence shown here is derived from an EMBL/GenBank/DDBJ whole genome shotgun (WGS) entry which is preliminary data.</text>
</comment>
<evidence type="ECO:0000313" key="2">
    <source>
        <dbReference type="Proteomes" id="UP000642809"/>
    </source>
</evidence>
<dbReference type="Proteomes" id="UP000642809">
    <property type="component" value="Unassembled WGS sequence"/>
</dbReference>
<name>A0A8J3G782_9BACT</name>
<proteinExistence type="predicted"/>
<evidence type="ECO:0000313" key="1">
    <source>
        <dbReference type="EMBL" id="GHB51799.1"/>
    </source>
</evidence>
<protein>
    <submittedName>
        <fullName evidence="1">Uncharacterized protein</fullName>
    </submittedName>
</protein>
<dbReference type="EMBL" id="BMYF01000028">
    <property type="protein sequence ID" value="GHB51799.1"/>
    <property type="molecule type" value="Genomic_DNA"/>
</dbReference>